<dbReference type="HOGENOM" id="CLU_1465620_0_0_4"/>
<accession>A4JFU9</accession>
<dbReference type="EMBL" id="CP000614">
    <property type="protein sequence ID" value="ABO55152.1"/>
    <property type="molecule type" value="Genomic_DNA"/>
</dbReference>
<dbReference type="KEGG" id="bvi:Bcep1808_2150"/>
<organism evidence="1 2">
    <name type="scientific">Burkholderia vietnamiensis (strain G4 / LMG 22486)</name>
    <name type="common">Burkholderia cepacia (strain R1808)</name>
    <dbReference type="NCBI Taxonomy" id="269482"/>
    <lineage>
        <taxon>Bacteria</taxon>
        <taxon>Pseudomonadati</taxon>
        <taxon>Pseudomonadota</taxon>
        <taxon>Betaproteobacteria</taxon>
        <taxon>Burkholderiales</taxon>
        <taxon>Burkholderiaceae</taxon>
        <taxon>Burkholderia</taxon>
        <taxon>Burkholderia cepacia complex</taxon>
    </lineage>
</organism>
<reference evidence="2" key="1">
    <citation type="submission" date="2007-03" db="EMBL/GenBank/DDBJ databases">
        <title>Complete sequence of chromosome 1 of Burkholderia vietnamiensis G4.</title>
        <authorList>
            <consortium name="US DOE Joint Genome Institute"/>
            <person name="Copeland A."/>
            <person name="Lucas S."/>
            <person name="Lapidus A."/>
            <person name="Barry K."/>
            <person name="Detter J.C."/>
            <person name="Glavina del Rio T."/>
            <person name="Hammon N."/>
            <person name="Israni S."/>
            <person name="Dalin E."/>
            <person name="Tice H."/>
            <person name="Pitluck S."/>
            <person name="Chain P."/>
            <person name="Malfatti S."/>
            <person name="Shin M."/>
            <person name="Vergez L."/>
            <person name="Schmutz J."/>
            <person name="Larimer F."/>
            <person name="Land M."/>
            <person name="Hauser L."/>
            <person name="Kyrpides N."/>
            <person name="Tiedje J."/>
            <person name="Richardson P."/>
        </authorList>
    </citation>
    <scope>NUCLEOTIDE SEQUENCE [LARGE SCALE GENOMIC DNA]</scope>
    <source>
        <strain evidence="2">G4 / LMG 22486</strain>
    </source>
</reference>
<proteinExistence type="predicted"/>
<dbReference type="Proteomes" id="UP000002287">
    <property type="component" value="Chromosome 1"/>
</dbReference>
<gene>
    <name evidence="1" type="ordered locus">Bcep1808_2150</name>
</gene>
<dbReference type="AlphaFoldDB" id="A4JFU9"/>
<protein>
    <submittedName>
        <fullName evidence="1">Uncharacterized protein</fullName>
    </submittedName>
</protein>
<evidence type="ECO:0000313" key="2">
    <source>
        <dbReference type="Proteomes" id="UP000002287"/>
    </source>
</evidence>
<sequence>MSLRVIQSQPLPSASGLLGDGADVRPRRVRVLGGRAPIQRLRKARRDAALDLGDLPLRFENGPAALHFVAETRKKGRLAYVPVDPKASEVGELGPTAEAQADALLEHAADYLEHHCHVPGALAALFGHSREAFEVVEAIEPTEAERALELDAHGQRLIRRGRAQLSPIVRATAKPSMLLGRGLR</sequence>
<name>A4JFU9_BURVG</name>
<evidence type="ECO:0000313" key="1">
    <source>
        <dbReference type="EMBL" id="ABO55152.1"/>
    </source>
</evidence>